<name>A0A8D5G1B1_9PROT</name>
<dbReference type="InterPro" id="IPR011662">
    <property type="entry name" value="Secretin/TonB_short_N"/>
</dbReference>
<dbReference type="Gene3D" id="3.55.50.30">
    <property type="match status" value="1"/>
</dbReference>
<feature type="chain" id="PRO_5034337523" description="Secretin/TonB short N-terminal domain-containing protein" evidence="5">
    <location>
        <begin position="21"/>
        <end position="614"/>
    </location>
</feature>
<dbReference type="GO" id="GO:0015627">
    <property type="term" value="C:type II protein secretion system complex"/>
    <property type="evidence" value="ECO:0007669"/>
    <property type="project" value="TreeGrafter"/>
</dbReference>
<dbReference type="InterPro" id="IPR013358">
    <property type="entry name" value="Pilus_biogenesis_MshL"/>
</dbReference>
<dbReference type="GO" id="GO:0009297">
    <property type="term" value="P:pilus assembly"/>
    <property type="evidence" value="ECO:0007669"/>
    <property type="project" value="InterPro"/>
</dbReference>
<dbReference type="SMART" id="SM00965">
    <property type="entry name" value="STN"/>
    <property type="match status" value="1"/>
</dbReference>
<evidence type="ECO:0000256" key="3">
    <source>
        <dbReference type="ARBA" id="ARBA00023237"/>
    </source>
</evidence>
<evidence type="ECO:0000256" key="1">
    <source>
        <dbReference type="ARBA" id="ARBA00022448"/>
    </source>
</evidence>
<feature type="region of interest" description="Disordered" evidence="4">
    <location>
        <begin position="239"/>
        <end position="269"/>
    </location>
</feature>
<sequence length="614" mass="65312">MRMKNLSNILLLALIGAGFAGCAHQSVVTPSNGHIDGQSNPSQPSQAIAADIPKPVKTPAYLPPPKAKAKEQTYSVVVNDVPVKEILFALARESKLNVDINSGVQGRVTLNAVDQTLPAILERLSKQVDLTYKIDNNVLYIGPDLPVLRTYKVDYVNMSRDTTGFIGVAAEISGTGRSASTGSSGSSTTGTSGGSSSSGAASNSSRTQVASISQNHFWASLIQNIKDILAETDKEVIISRGDGSDQTEASTTTQTPPTDGSNPSDKTNITVNLKPTAQDREAARTEYKTLFAATVIANQEAGIISVRGTSKQHEKVQEFLDKVMSSAKRQVLIEATIVEVRLNDGYQAGIDWSRLNNAGAGGVTIQESLTPLISSSASNTAASAGLVAGFVNGAKNFSASISLLNQFGDTKVLSSPKLMVLNNQTAVLKVVDNLVYFTIQSQISQGSVLGGANLQSVTTTANTVPVGVVMSVTPQINDTGEVNINVRPTISSLIRYVPDPNPQIIGVVNQGIPEIQVREMESMLQINSGNTAVLGGLMQDQIQRNTDKVPGLSNIPGLGRLFTSRNDTSRKTELVIFLRPTVIKNATLESDELKTYKQYLPEPQLEKKLDGNGY</sequence>
<evidence type="ECO:0000256" key="5">
    <source>
        <dbReference type="SAM" id="SignalP"/>
    </source>
</evidence>
<dbReference type="InterPro" id="IPR011514">
    <property type="entry name" value="Secretin_N_2"/>
</dbReference>
<feature type="domain" description="Secretin/TonB short N-terminal" evidence="6">
    <location>
        <begin position="96"/>
        <end position="144"/>
    </location>
</feature>
<dbReference type="InterPro" id="IPR004846">
    <property type="entry name" value="T2SS/T3SS_dom"/>
</dbReference>
<dbReference type="Pfam" id="PF00263">
    <property type="entry name" value="Secretin"/>
    <property type="match status" value="1"/>
</dbReference>
<dbReference type="Proteomes" id="UP000826722">
    <property type="component" value="Chromosome"/>
</dbReference>
<dbReference type="InterPro" id="IPR050810">
    <property type="entry name" value="Bact_Secretion_Sys_Channel"/>
</dbReference>
<dbReference type="GO" id="GO:0009306">
    <property type="term" value="P:protein secretion"/>
    <property type="evidence" value="ECO:0007669"/>
    <property type="project" value="InterPro"/>
</dbReference>
<protein>
    <recommendedName>
        <fullName evidence="6">Secretin/TonB short N-terminal domain-containing protein</fullName>
    </recommendedName>
</protein>
<keyword evidence="3" id="KW-0998">Cell outer membrane</keyword>
<dbReference type="NCBIfam" id="TIGR02519">
    <property type="entry name" value="pilus_MshL"/>
    <property type="match status" value="1"/>
</dbReference>
<evidence type="ECO:0000313" key="8">
    <source>
        <dbReference type="Proteomes" id="UP000826722"/>
    </source>
</evidence>
<feature type="compositionally biased region" description="Low complexity" evidence="4">
    <location>
        <begin position="244"/>
        <end position="259"/>
    </location>
</feature>
<dbReference type="Pfam" id="PF07655">
    <property type="entry name" value="Secretin_N_2"/>
    <property type="match status" value="1"/>
</dbReference>
<dbReference type="InterPro" id="IPR001775">
    <property type="entry name" value="GspD/PilQ"/>
</dbReference>
<dbReference type="PROSITE" id="PS51257">
    <property type="entry name" value="PROKAR_LIPOPROTEIN"/>
    <property type="match status" value="1"/>
</dbReference>
<feature type="region of interest" description="Disordered" evidence="4">
    <location>
        <begin position="175"/>
        <end position="203"/>
    </location>
</feature>
<evidence type="ECO:0000256" key="4">
    <source>
        <dbReference type="SAM" id="MobiDB-lite"/>
    </source>
</evidence>
<dbReference type="PRINTS" id="PR00811">
    <property type="entry name" value="BCTERIALGSPD"/>
</dbReference>
<keyword evidence="8" id="KW-1185">Reference proteome</keyword>
<feature type="signal peptide" evidence="5">
    <location>
        <begin position="1"/>
        <end position="20"/>
    </location>
</feature>
<dbReference type="PANTHER" id="PTHR30332">
    <property type="entry name" value="PROBABLE GENERAL SECRETION PATHWAY PROTEIN D"/>
    <property type="match status" value="1"/>
</dbReference>
<accession>A0A8D5G1B1</accession>
<dbReference type="AlphaFoldDB" id="A0A8D5G1B1"/>
<keyword evidence="2" id="KW-0472">Membrane</keyword>
<evidence type="ECO:0000259" key="6">
    <source>
        <dbReference type="SMART" id="SM00965"/>
    </source>
</evidence>
<feature type="compositionally biased region" description="Polar residues" evidence="4">
    <location>
        <begin position="260"/>
        <end position="269"/>
    </location>
</feature>
<dbReference type="GO" id="GO:0019867">
    <property type="term" value="C:outer membrane"/>
    <property type="evidence" value="ECO:0007669"/>
    <property type="project" value="InterPro"/>
</dbReference>
<dbReference type="EMBL" id="AP024110">
    <property type="protein sequence ID" value="BCM23835.1"/>
    <property type="molecule type" value="Genomic_DNA"/>
</dbReference>
<dbReference type="PANTHER" id="PTHR30332:SF17">
    <property type="entry name" value="TYPE IV PILIATION SYSTEM PROTEIN DR_0774-RELATED"/>
    <property type="match status" value="1"/>
</dbReference>
<keyword evidence="1" id="KW-0813">Transport</keyword>
<gene>
    <name evidence="7" type="ORF">ZMTM_00940</name>
</gene>
<evidence type="ECO:0000313" key="7">
    <source>
        <dbReference type="EMBL" id="BCM23835.1"/>
    </source>
</evidence>
<proteinExistence type="predicted"/>
<evidence type="ECO:0000256" key="2">
    <source>
        <dbReference type="ARBA" id="ARBA00023136"/>
    </source>
</evidence>
<organism evidence="7 8">
    <name type="scientific">Methyloradius palustris</name>
    <dbReference type="NCBI Taxonomy" id="2778876"/>
    <lineage>
        <taxon>Bacteria</taxon>
        <taxon>Pseudomonadati</taxon>
        <taxon>Pseudomonadota</taxon>
        <taxon>Betaproteobacteria</taxon>
        <taxon>Nitrosomonadales</taxon>
        <taxon>Methylophilaceae</taxon>
        <taxon>Methyloradius</taxon>
    </lineage>
</organism>
<keyword evidence="5" id="KW-0732">Signal</keyword>
<dbReference type="KEGG" id="mpau:ZMTM_00940"/>
<reference evidence="7" key="1">
    <citation type="journal article" date="2021" name="Arch. Microbiol.">
        <title>Methyloradius palustris gen. nov., sp. nov., a methanol-oxidizing bacterium isolated from snow.</title>
        <authorList>
            <person name="Miyadera T."/>
            <person name="Kojima H."/>
            <person name="Fukui M."/>
        </authorList>
    </citation>
    <scope>NUCLEOTIDE SEQUENCE</scope>
    <source>
        <strain evidence="7">Zm11</strain>
    </source>
</reference>